<reference evidence="2" key="2">
    <citation type="submission" date="2021-09" db="EMBL/GenBank/DDBJ databases">
        <authorList>
            <person name="Jia N."/>
            <person name="Wang J."/>
            <person name="Shi W."/>
            <person name="Du L."/>
            <person name="Sun Y."/>
            <person name="Zhan W."/>
            <person name="Jiang J."/>
            <person name="Wang Q."/>
            <person name="Zhang B."/>
            <person name="Ji P."/>
            <person name="Sakyi L.B."/>
            <person name="Cui X."/>
            <person name="Yuan T."/>
            <person name="Jiang B."/>
            <person name="Yang W."/>
            <person name="Lam T.T.-Y."/>
            <person name="Chang Q."/>
            <person name="Ding S."/>
            <person name="Wang X."/>
            <person name="Zhu J."/>
            <person name="Ruan X."/>
            <person name="Zhao L."/>
            <person name="Wei J."/>
            <person name="Que T."/>
            <person name="Du C."/>
            <person name="Cheng J."/>
            <person name="Dai P."/>
            <person name="Han X."/>
            <person name="Huang E."/>
            <person name="Gao Y."/>
            <person name="Liu J."/>
            <person name="Shao H."/>
            <person name="Ye R."/>
            <person name="Li L."/>
            <person name="Wei W."/>
            <person name="Wang X."/>
            <person name="Wang C."/>
            <person name="Huo Q."/>
            <person name="Li W."/>
            <person name="Guo W."/>
            <person name="Chen H."/>
            <person name="Chen S."/>
            <person name="Zhou L."/>
            <person name="Zhou L."/>
            <person name="Ni X."/>
            <person name="Tian J."/>
            <person name="Zhou Y."/>
            <person name="Sheng Y."/>
            <person name="Liu T."/>
            <person name="Pan Y."/>
            <person name="Xia L."/>
            <person name="Li J."/>
            <person name="Zhao F."/>
            <person name="Cao W."/>
        </authorList>
    </citation>
    <scope>NUCLEOTIDE SEQUENCE</scope>
    <source>
        <strain evidence="2">Rmic-2018</strain>
        <tissue evidence="2">Larvae</tissue>
    </source>
</reference>
<dbReference type="InterPro" id="IPR000718">
    <property type="entry name" value="Peptidase_M13"/>
</dbReference>
<dbReference type="GO" id="GO:0016485">
    <property type="term" value="P:protein processing"/>
    <property type="evidence" value="ECO:0007669"/>
    <property type="project" value="TreeGrafter"/>
</dbReference>
<dbReference type="VEuPathDB" id="VectorBase:LOC119181671"/>
<evidence type="ECO:0000313" key="2">
    <source>
        <dbReference type="EMBL" id="KAH8035819.1"/>
    </source>
</evidence>
<reference evidence="2" key="1">
    <citation type="journal article" date="2020" name="Cell">
        <title>Large-Scale Comparative Analyses of Tick Genomes Elucidate Their Genetic Diversity and Vector Capacities.</title>
        <authorList>
            <consortium name="Tick Genome and Microbiome Consortium (TIGMIC)"/>
            <person name="Jia N."/>
            <person name="Wang J."/>
            <person name="Shi W."/>
            <person name="Du L."/>
            <person name="Sun Y."/>
            <person name="Zhan W."/>
            <person name="Jiang J.F."/>
            <person name="Wang Q."/>
            <person name="Zhang B."/>
            <person name="Ji P."/>
            <person name="Bell-Sakyi L."/>
            <person name="Cui X.M."/>
            <person name="Yuan T.T."/>
            <person name="Jiang B.G."/>
            <person name="Yang W.F."/>
            <person name="Lam T.T."/>
            <person name="Chang Q.C."/>
            <person name="Ding S.J."/>
            <person name="Wang X.J."/>
            <person name="Zhu J.G."/>
            <person name="Ruan X.D."/>
            <person name="Zhao L."/>
            <person name="Wei J.T."/>
            <person name="Ye R.Z."/>
            <person name="Que T.C."/>
            <person name="Du C.H."/>
            <person name="Zhou Y.H."/>
            <person name="Cheng J.X."/>
            <person name="Dai P.F."/>
            <person name="Guo W.B."/>
            <person name="Han X.H."/>
            <person name="Huang E.J."/>
            <person name="Li L.F."/>
            <person name="Wei W."/>
            <person name="Gao Y.C."/>
            <person name="Liu J.Z."/>
            <person name="Shao H.Z."/>
            <person name="Wang X."/>
            <person name="Wang C.C."/>
            <person name="Yang T.C."/>
            <person name="Huo Q.B."/>
            <person name="Li W."/>
            <person name="Chen H.Y."/>
            <person name="Chen S.E."/>
            <person name="Zhou L.G."/>
            <person name="Ni X.B."/>
            <person name="Tian J.H."/>
            <person name="Sheng Y."/>
            <person name="Liu T."/>
            <person name="Pan Y.S."/>
            <person name="Xia L.Y."/>
            <person name="Li J."/>
            <person name="Zhao F."/>
            <person name="Cao W.C."/>
        </authorList>
    </citation>
    <scope>NUCLEOTIDE SEQUENCE</scope>
    <source>
        <strain evidence="2">Rmic-2018</strain>
    </source>
</reference>
<dbReference type="PROSITE" id="PS51885">
    <property type="entry name" value="NEPRILYSIN"/>
    <property type="match status" value="1"/>
</dbReference>
<dbReference type="InterPro" id="IPR018497">
    <property type="entry name" value="Peptidase_M13_C"/>
</dbReference>
<comment type="caution">
    <text evidence="2">The sequence shown here is derived from an EMBL/GenBank/DDBJ whole genome shotgun (WGS) entry which is preliminary data.</text>
</comment>
<dbReference type="EMBL" id="JABSTU010000003">
    <property type="protein sequence ID" value="KAH8035819.1"/>
    <property type="molecule type" value="Genomic_DNA"/>
</dbReference>
<dbReference type="PANTHER" id="PTHR11733">
    <property type="entry name" value="ZINC METALLOPROTEASE FAMILY M13 NEPRILYSIN-RELATED"/>
    <property type="match status" value="1"/>
</dbReference>
<dbReference type="PANTHER" id="PTHR11733:SF241">
    <property type="entry name" value="GH26575P-RELATED"/>
    <property type="match status" value="1"/>
</dbReference>
<proteinExistence type="predicted"/>
<gene>
    <name evidence="2" type="ORF">HPB51_008878</name>
</gene>
<feature type="domain" description="Peptidase M13 C-terminal" evidence="1">
    <location>
        <begin position="283"/>
        <end position="392"/>
    </location>
</feature>
<dbReference type="GO" id="GO:0005886">
    <property type="term" value="C:plasma membrane"/>
    <property type="evidence" value="ECO:0007669"/>
    <property type="project" value="TreeGrafter"/>
</dbReference>
<dbReference type="InterPro" id="IPR024079">
    <property type="entry name" value="MetalloPept_cat_dom_sf"/>
</dbReference>
<dbReference type="Proteomes" id="UP000821866">
    <property type="component" value="Chromosome 11"/>
</dbReference>
<evidence type="ECO:0000313" key="3">
    <source>
        <dbReference type="Proteomes" id="UP000821866"/>
    </source>
</evidence>
<accession>A0A9J6EMR4</accession>
<keyword evidence="3" id="KW-1185">Reference proteome</keyword>
<dbReference type="SUPFAM" id="SSF55486">
    <property type="entry name" value="Metalloproteases ('zincins'), catalytic domain"/>
    <property type="match status" value="1"/>
</dbReference>
<dbReference type="AlphaFoldDB" id="A0A9J6EMR4"/>
<protein>
    <recommendedName>
        <fullName evidence="1">Peptidase M13 C-terminal domain-containing protein</fullName>
    </recommendedName>
</protein>
<dbReference type="GO" id="GO:0004222">
    <property type="term" value="F:metalloendopeptidase activity"/>
    <property type="evidence" value="ECO:0007669"/>
    <property type="project" value="InterPro"/>
</dbReference>
<name>A0A9J6EMR4_RHIMP</name>
<sequence>MYVRYSPFLDWKKYRALVDVATARLPGWEDIDPPERGAELRCLRFLYRLVAEPFAYIIWNAKIRSLHHLESEIGPFTNRVVDEVLTLVSTLNVTQQLTNHFRHVVSRLKHQVCVGVFVFSSDALRDDQTLNPLLVPAWMRKPSLRMKFSELVFSDAEMSPIVSWNGVLGATWRNAQRRLVDRGFETFWHGPALNDEPWLDEDEGYLAVPPGSVDKDLTGDAFYAHYLPRLGLDLARLVVGYFFRVASRLKLRYPAAHLRMELLADCLRRQFYGDKHVSELSAHHDAIDVLALRSVLHAFRKRFLSSNNTNLSMVGDTRSESHSATDRLFFYEFARSRCEAYDDAYSHLRTHKGTRSPAPFFVNGPLRNTREFSKAFRCPRASGMHPKRICRL</sequence>
<organism evidence="2 3">
    <name type="scientific">Rhipicephalus microplus</name>
    <name type="common">Cattle tick</name>
    <name type="synonym">Boophilus microplus</name>
    <dbReference type="NCBI Taxonomy" id="6941"/>
    <lineage>
        <taxon>Eukaryota</taxon>
        <taxon>Metazoa</taxon>
        <taxon>Ecdysozoa</taxon>
        <taxon>Arthropoda</taxon>
        <taxon>Chelicerata</taxon>
        <taxon>Arachnida</taxon>
        <taxon>Acari</taxon>
        <taxon>Parasitiformes</taxon>
        <taxon>Ixodida</taxon>
        <taxon>Ixodoidea</taxon>
        <taxon>Ixodidae</taxon>
        <taxon>Rhipicephalinae</taxon>
        <taxon>Rhipicephalus</taxon>
        <taxon>Boophilus</taxon>
    </lineage>
</organism>
<evidence type="ECO:0000259" key="1">
    <source>
        <dbReference type="Pfam" id="PF01431"/>
    </source>
</evidence>
<dbReference type="Pfam" id="PF01431">
    <property type="entry name" value="Peptidase_M13"/>
    <property type="match status" value="1"/>
</dbReference>
<dbReference type="Gene3D" id="3.40.390.10">
    <property type="entry name" value="Collagenase (Catalytic Domain)"/>
    <property type="match status" value="1"/>
</dbReference>